<keyword evidence="2" id="KW-0472">Membrane</keyword>
<protein>
    <recommendedName>
        <fullName evidence="5">Zinc ribbon domain-containing protein</fullName>
    </recommendedName>
</protein>
<keyword evidence="4" id="KW-1185">Reference proteome</keyword>
<gene>
    <name evidence="3" type="ORF">P8A19_17395</name>
</gene>
<feature type="transmembrane region" description="Helical" evidence="2">
    <location>
        <begin position="127"/>
        <end position="148"/>
    </location>
</feature>
<feature type="transmembrane region" description="Helical" evidence="2">
    <location>
        <begin position="397"/>
        <end position="416"/>
    </location>
</feature>
<name>A0ABY9IPR6_9ACTN</name>
<feature type="transmembrane region" description="Helical" evidence="2">
    <location>
        <begin position="62"/>
        <end position="82"/>
    </location>
</feature>
<keyword evidence="2" id="KW-0812">Transmembrane</keyword>
<proteinExistence type="predicted"/>
<feature type="transmembrane region" description="Helical" evidence="2">
    <location>
        <begin position="462"/>
        <end position="486"/>
    </location>
</feature>
<feature type="transmembrane region" description="Helical" evidence="2">
    <location>
        <begin position="30"/>
        <end position="50"/>
    </location>
</feature>
<accession>A0ABY9IPR6</accession>
<sequence>MPSVPAAPSPLGAFFGRVFRGDWAGSVKAAAWPTGLIVALAVALSIPTYGQGDDVVVGWSDRLRIALAMLLQAFGGGFELSATGPGRLNGSDYDTGYGSDYGSDYGSGGSDFGSDFGGLDPGAQGSYILAIVPLTVTVLWIGALLLGARAARRQGGGLEAAVRISLVAGAAVLVLGLFAQPVIEDVSVSSSPVLAALGALVMALLVTGGVLQRDGAAQWLAQRPGTLTLVRAAGTAVRALGIVLLLCSLIGFVMYATADDVDGEALLVALPLLPNIGLHVLGVSWGAHFEYDLRGQADFFGSGMEHGGFGLSDLGDVAGGWAVAGALATGVVCALTIGLLAARRSAGRGEQATAGGLFLLLVLVLAALGGVSAQFSGTVDDVDGRGTVEFALSLSEVLLFGLLWVGGAVFVAPYLLRLTGLAGAAPGAYPAAPGPYDPYAAPYPAQPAAAPATEPSGRGRTVAVWCATLAAALLVGGGATAGVLALTDRDSGGDNKPAPVRSSEPATEQSDADTSTDQVTVPTAPDAPRQRPARDVTVAAPAGSTAPPGPPVAW</sequence>
<feature type="transmembrane region" description="Helical" evidence="2">
    <location>
        <begin position="160"/>
        <end position="179"/>
    </location>
</feature>
<evidence type="ECO:0000256" key="2">
    <source>
        <dbReference type="SAM" id="Phobius"/>
    </source>
</evidence>
<feature type="compositionally biased region" description="Polar residues" evidence="1">
    <location>
        <begin position="504"/>
        <end position="521"/>
    </location>
</feature>
<feature type="transmembrane region" description="Helical" evidence="2">
    <location>
        <begin position="232"/>
        <end position="256"/>
    </location>
</feature>
<dbReference type="Proteomes" id="UP001235744">
    <property type="component" value="Chromosome"/>
</dbReference>
<dbReference type="EMBL" id="CP120988">
    <property type="protein sequence ID" value="WLQ57115.1"/>
    <property type="molecule type" value="Genomic_DNA"/>
</dbReference>
<feature type="transmembrane region" description="Helical" evidence="2">
    <location>
        <begin position="354"/>
        <end position="377"/>
    </location>
</feature>
<keyword evidence="2" id="KW-1133">Transmembrane helix</keyword>
<feature type="region of interest" description="Disordered" evidence="1">
    <location>
        <begin position="489"/>
        <end position="554"/>
    </location>
</feature>
<feature type="transmembrane region" description="Helical" evidence="2">
    <location>
        <begin position="191"/>
        <end position="211"/>
    </location>
</feature>
<evidence type="ECO:0000313" key="4">
    <source>
        <dbReference type="Proteomes" id="UP001235744"/>
    </source>
</evidence>
<evidence type="ECO:0008006" key="5">
    <source>
        <dbReference type="Google" id="ProtNLM"/>
    </source>
</evidence>
<reference evidence="3 4" key="1">
    <citation type="submission" date="2023-03" db="EMBL/GenBank/DDBJ databases">
        <title>Isolation and description of six Streptomyces strains from soil environments, able to metabolize different microbial glucans.</title>
        <authorList>
            <person name="Widen T."/>
            <person name="Larsbrink J."/>
        </authorList>
    </citation>
    <scope>NUCLEOTIDE SEQUENCE [LARGE SCALE GENOMIC DNA]</scope>
    <source>
        <strain evidence="3 4">Alt2</strain>
    </source>
</reference>
<organism evidence="3 4">
    <name type="scientific">Streptomyces poriferorum</name>
    <dbReference type="NCBI Taxonomy" id="2798799"/>
    <lineage>
        <taxon>Bacteria</taxon>
        <taxon>Bacillati</taxon>
        <taxon>Actinomycetota</taxon>
        <taxon>Actinomycetes</taxon>
        <taxon>Kitasatosporales</taxon>
        <taxon>Streptomycetaceae</taxon>
        <taxon>Streptomyces</taxon>
    </lineage>
</organism>
<evidence type="ECO:0000256" key="1">
    <source>
        <dbReference type="SAM" id="MobiDB-lite"/>
    </source>
</evidence>
<feature type="transmembrane region" description="Helical" evidence="2">
    <location>
        <begin position="321"/>
        <end position="342"/>
    </location>
</feature>
<feature type="compositionally biased region" description="Low complexity" evidence="1">
    <location>
        <begin position="536"/>
        <end position="546"/>
    </location>
</feature>
<evidence type="ECO:0000313" key="3">
    <source>
        <dbReference type="EMBL" id="WLQ57115.1"/>
    </source>
</evidence>